<sequence length="388" mass="43598">MLICCIIMTQALPVSLDPQSPPKTENEVSNNYSPGEDGSIPGKDEMGEDEPFQLMDFLNKYFGKSSKDNEEGADALNCTENTSVITPPTDDEIFLMVLGNKSFSLNLLSLQCIIALDQNEQNNLRNSAERLYDLAVDLQDLVEPLDVEDNNIGRKQVFLESMEIFVEVTRTLKEGSPQFVSERRDAYSSLTRAIELLDNAVRNINCMRVTEIPDTITVDTAMTVDPEPEVTRPADILQVRMPLVYYDSTRSNEISLSPQYGRLLQTFYYEELNGRNKKTEHVTAPEGSSYMMVYLRIAHRGNLDGKTYTIKTPSISSFTLHGPDGSYKPITTPKYTSLGEMYTQKTLDRRESSQSSLLFEVPDTLTTDNVYLSVNLGSTYGTTSWNLV</sequence>
<proteinExistence type="predicted"/>
<dbReference type="RefSeq" id="WP_255333538.1">
    <property type="nucleotide sequence ID" value="NZ_VOTZ01000040.1"/>
</dbReference>
<evidence type="ECO:0008006" key="4">
    <source>
        <dbReference type="Google" id="ProtNLM"/>
    </source>
</evidence>
<dbReference type="EMBL" id="VOTZ01000040">
    <property type="protein sequence ID" value="MCQ1539566.1"/>
    <property type="molecule type" value="Genomic_DNA"/>
</dbReference>
<feature type="region of interest" description="Disordered" evidence="1">
    <location>
        <begin position="15"/>
        <end position="48"/>
    </location>
</feature>
<evidence type="ECO:0000313" key="2">
    <source>
        <dbReference type="EMBL" id="MCQ1539566.1"/>
    </source>
</evidence>
<gene>
    <name evidence="2" type="ORF">FTO68_11330</name>
</gene>
<reference evidence="2 3" key="1">
    <citation type="submission" date="2019-08" db="EMBL/GenBank/DDBJ databases">
        <authorList>
            <person name="Chen S.-C."/>
            <person name="Lai M.-C."/>
            <person name="You Y.-T."/>
        </authorList>
    </citation>
    <scope>NUCLEOTIDE SEQUENCE [LARGE SCALE GENOMIC DNA]</scope>
    <source>
        <strain evidence="2 3">P2F9704a</strain>
    </source>
</reference>
<evidence type="ECO:0000313" key="3">
    <source>
        <dbReference type="Proteomes" id="UP001524383"/>
    </source>
</evidence>
<organism evidence="2 3">
    <name type="scientific">Methanocalculus taiwanensis</name>
    <dbReference type="NCBI Taxonomy" id="106207"/>
    <lineage>
        <taxon>Archaea</taxon>
        <taxon>Methanobacteriati</taxon>
        <taxon>Methanobacteriota</taxon>
        <taxon>Stenosarchaea group</taxon>
        <taxon>Methanomicrobia</taxon>
        <taxon>Methanomicrobiales</taxon>
        <taxon>Methanocalculaceae</taxon>
        <taxon>Methanocalculus</taxon>
    </lineage>
</organism>
<dbReference type="Proteomes" id="UP001524383">
    <property type="component" value="Unassembled WGS sequence"/>
</dbReference>
<evidence type="ECO:0000256" key="1">
    <source>
        <dbReference type="SAM" id="MobiDB-lite"/>
    </source>
</evidence>
<protein>
    <recommendedName>
        <fullName evidence="4">DUF4352 domain-containing protein</fullName>
    </recommendedName>
</protein>
<name>A0ABD4TLC9_9EURY</name>
<accession>A0ABD4TLC9</accession>
<keyword evidence="3" id="KW-1185">Reference proteome</keyword>
<comment type="caution">
    <text evidence="2">The sequence shown here is derived from an EMBL/GenBank/DDBJ whole genome shotgun (WGS) entry which is preliminary data.</text>
</comment>
<dbReference type="AlphaFoldDB" id="A0ABD4TLC9"/>